<dbReference type="Gene3D" id="2.60.120.10">
    <property type="entry name" value="Jelly Rolls"/>
    <property type="match status" value="1"/>
</dbReference>
<dbReference type="PANTHER" id="PTHR40943">
    <property type="entry name" value="CYTOPLASMIC PROTEIN-RELATED"/>
    <property type="match status" value="1"/>
</dbReference>
<evidence type="ECO:0000313" key="2">
    <source>
        <dbReference type="EMBL" id="MDO6964152.1"/>
    </source>
</evidence>
<dbReference type="EMBL" id="JAUOZU010000006">
    <property type="protein sequence ID" value="MDO6964152.1"/>
    <property type="molecule type" value="Genomic_DNA"/>
</dbReference>
<dbReference type="PANTHER" id="PTHR40943:SF1">
    <property type="entry name" value="CYTOPLASMIC PROTEIN"/>
    <property type="match status" value="1"/>
</dbReference>
<evidence type="ECO:0000259" key="1">
    <source>
        <dbReference type="Pfam" id="PF05899"/>
    </source>
</evidence>
<accession>A0ABT8YKG6</accession>
<proteinExistence type="predicted"/>
<gene>
    <name evidence="2" type="ORF">Q4481_09305</name>
</gene>
<sequence>MTTPLVTTPFWVNAAKVELEDWGPSKTATAGNPVMAGKILSANPDGSSECGIWSCTPGTRTITIASDEFCVFLGGKGLYIHESGEEIAVEAGSIVFFPGGWTGTSIITETLSKAFMSR</sequence>
<keyword evidence="3" id="KW-1185">Reference proteome</keyword>
<dbReference type="InterPro" id="IPR011051">
    <property type="entry name" value="RmlC_Cupin_sf"/>
</dbReference>
<evidence type="ECO:0000313" key="3">
    <source>
        <dbReference type="Proteomes" id="UP001174932"/>
    </source>
</evidence>
<protein>
    <submittedName>
        <fullName evidence="2">Cupin domain-containing protein</fullName>
    </submittedName>
</protein>
<dbReference type="RefSeq" id="WP_304376060.1">
    <property type="nucleotide sequence ID" value="NZ_JAUOZU010000006.1"/>
</dbReference>
<dbReference type="InterPro" id="IPR014710">
    <property type="entry name" value="RmlC-like_jellyroll"/>
</dbReference>
<dbReference type="Proteomes" id="UP001174932">
    <property type="component" value="Unassembled WGS sequence"/>
</dbReference>
<dbReference type="Pfam" id="PF05899">
    <property type="entry name" value="Cupin_3"/>
    <property type="match status" value="1"/>
</dbReference>
<dbReference type="InterPro" id="IPR008579">
    <property type="entry name" value="UGlyAH_Cupin_dom"/>
</dbReference>
<comment type="caution">
    <text evidence="2">The sequence shown here is derived from an EMBL/GenBank/DDBJ whole genome shotgun (WGS) entry which is preliminary data.</text>
</comment>
<name>A0ABT8YKG6_9HYPH</name>
<feature type="domain" description="(S)-ureidoglycine aminohydrolase cupin" evidence="1">
    <location>
        <begin position="44"/>
        <end position="115"/>
    </location>
</feature>
<reference evidence="2" key="1">
    <citation type="journal article" date="2015" name="Int. J. Syst. Evol. Microbiol.">
        <title>Rhizobium alvei sp. nov., isolated from a freshwater river.</title>
        <authorList>
            <person name="Sheu S.Y."/>
            <person name="Huang H.W."/>
            <person name="Young C.C."/>
            <person name="Chen W.M."/>
        </authorList>
    </citation>
    <scope>NUCLEOTIDE SEQUENCE</scope>
    <source>
        <strain evidence="2">TNR-22</strain>
    </source>
</reference>
<reference evidence="2" key="2">
    <citation type="submission" date="2023-07" db="EMBL/GenBank/DDBJ databases">
        <authorList>
            <person name="Shen H."/>
        </authorList>
    </citation>
    <scope>NUCLEOTIDE SEQUENCE</scope>
    <source>
        <strain evidence="2">TNR-22</strain>
    </source>
</reference>
<dbReference type="SUPFAM" id="SSF51182">
    <property type="entry name" value="RmlC-like cupins"/>
    <property type="match status" value="1"/>
</dbReference>
<organism evidence="2 3">
    <name type="scientific">Rhizobium alvei</name>
    <dbReference type="NCBI Taxonomy" id="1132659"/>
    <lineage>
        <taxon>Bacteria</taxon>
        <taxon>Pseudomonadati</taxon>
        <taxon>Pseudomonadota</taxon>
        <taxon>Alphaproteobacteria</taxon>
        <taxon>Hyphomicrobiales</taxon>
        <taxon>Rhizobiaceae</taxon>
        <taxon>Rhizobium/Agrobacterium group</taxon>
        <taxon>Rhizobium</taxon>
    </lineage>
</organism>